<accession>A0A2P2N8Q2</accession>
<reference evidence="1" key="1">
    <citation type="submission" date="2018-02" db="EMBL/GenBank/DDBJ databases">
        <title>Rhizophora mucronata_Transcriptome.</title>
        <authorList>
            <person name="Meera S.P."/>
            <person name="Sreeshan A."/>
            <person name="Augustine A."/>
        </authorList>
    </citation>
    <scope>NUCLEOTIDE SEQUENCE</scope>
    <source>
        <tissue evidence="1">Leaf</tissue>
    </source>
</reference>
<sequence>MKSCWITSVIRPSCYFMEDFNFITNARITRITMMPPEEPLTL</sequence>
<dbReference type="EMBL" id="GGEC01058332">
    <property type="protein sequence ID" value="MBX38816.1"/>
    <property type="molecule type" value="Transcribed_RNA"/>
</dbReference>
<name>A0A2P2N8Q2_RHIMU</name>
<dbReference type="AlphaFoldDB" id="A0A2P2N8Q2"/>
<organism evidence="1">
    <name type="scientific">Rhizophora mucronata</name>
    <name type="common">Asiatic mangrove</name>
    <dbReference type="NCBI Taxonomy" id="61149"/>
    <lineage>
        <taxon>Eukaryota</taxon>
        <taxon>Viridiplantae</taxon>
        <taxon>Streptophyta</taxon>
        <taxon>Embryophyta</taxon>
        <taxon>Tracheophyta</taxon>
        <taxon>Spermatophyta</taxon>
        <taxon>Magnoliopsida</taxon>
        <taxon>eudicotyledons</taxon>
        <taxon>Gunneridae</taxon>
        <taxon>Pentapetalae</taxon>
        <taxon>rosids</taxon>
        <taxon>fabids</taxon>
        <taxon>Malpighiales</taxon>
        <taxon>Rhizophoraceae</taxon>
        <taxon>Rhizophora</taxon>
    </lineage>
</organism>
<protein>
    <submittedName>
        <fullName evidence="1">Uncharacterized protein</fullName>
    </submittedName>
</protein>
<proteinExistence type="predicted"/>
<evidence type="ECO:0000313" key="1">
    <source>
        <dbReference type="EMBL" id="MBX38816.1"/>
    </source>
</evidence>